<accession>A0A3B0SWV7</accession>
<proteinExistence type="predicted"/>
<dbReference type="Gene3D" id="3.30.1370.110">
    <property type="match status" value="1"/>
</dbReference>
<dbReference type="PROSITE" id="PS50828">
    <property type="entry name" value="SMR"/>
    <property type="match status" value="1"/>
</dbReference>
<dbReference type="InterPro" id="IPR036063">
    <property type="entry name" value="Smr_dom_sf"/>
</dbReference>
<dbReference type="AlphaFoldDB" id="A0A3B0SWV7"/>
<dbReference type="SMART" id="SM00463">
    <property type="entry name" value="SMR"/>
    <property type="match status" value="1"/>
</dbReference>
<sequence>MRQKKPRGTLSDDENRLWQKVTENITRLDSNQAARPLVRKSAYVKPLPYSGDFQRDRAAPAAPLVGNSFMLKDADHNWQRKLRRGRIKPDGKIDLHGLTQDRAYDALNRYIDTAHKKGKRFILVVTGKGGVKSRSGHMSYSEYDCAEYVHERGILKTNVPRWLSQGELAKRIVSYYTANEEHGGDGALYVILKRWRF</sequence>
<reference evidence="2" key="1">
    <citation type="submission" date="2018-06" db="EMBL/GenBank/DDBJ databases">
        <authorList>
            <person name="Zhirakovskaya E."/>
        </authorList>
    </citation>
    <scope>NUCLEOTIDE SEQUENCE</scope>
</reference>
<gene>
    <name evidence="2" type="ORF">MNBD_ALPHA01-767</name>
</gene>
<dbReference type="PANTHER" id="PTHR35562:SF2">
    <property type="entry name" value="DNA ENDONUCLEASE SMRA-RELATED"/>
    <property type="match status" value="1"/>
</dbReference>
<evidence type="ECO:0000313" key="2">
    <source>
        <dbReference type="EMBL" id="VAW06792.1"/>
    </source>
</evidence>
<name>A0A3B0SWV7_9ZZZZ</name>
<dbReference type="InterPro" id="IPR002625">
    <property type="entry name" value="Smr_dom"/>
</dbReference>
<dbReference type="PANTHER" id="PTHR35562">
    <property type="entry name" value="DNA ENDONUCLEASE SMRA-RELATED"/>
    <property type="match status" value="1"/>
</dbReference>
<evidence type="ECO:0000259" key="1">
    <source>
        <dbReference type="PROSITE" id="PS50828"/>
    </source>
</evidence>
<dbReference type="Pfam" id="PF01713">
    <property type="entry name" value="Smr"/>
    <property type="match status" value="1"/>
</dbReference>
<dbReference type="SUPFAM" id="SSF160443">
    <property type="entry name" value="SMR domain-like"/>
    <property type="match status" value="1"/>
</dbReference>
<protein>
    <recommendedName>
        <fullName evidence="1">Smr domain-containing protein</fullName>
    </recommendedName>
</protein>
<organism evidence="2">
    <name type="scientific">hydrothermal vent metagenome</name>
    <dbReference type="NCBI Taxonomy" id="652676"/>
    <lineage>
        <taxon>unclassified sequences</taxon>
        <taxon>metagenomes</taxon>
        <taxon>ecological metagenomes</taxon>
    </lineage>
</organism>
<dbReference type="EMBL" id="UOEJ01000251">
    <property type="protein sequence ID" value="VAW06792.1"/>
    <property type="molecule type" value="Genomic_DNA"/>
</dbReference>
<feature type="domain" description="Smr" evidence="1">
    <location>
        <begin position="93"/>
        <end position="193"/>
    </location>
</feature>